<name>T1JXT3_TETUR</name>
<evidence type="ECO:0000256" key="1">
    <source>
        <dbReference type="SAM" id="MobiDB-lite"/>
    </source>
</evidence>
<sequence length="516" mass="59320">MDDYECRPMDISDDENENQVSVATTSSRFLQSGPIGIVFEKEIAGMRESENYNREVPVASTTVPSDSVKPGVVMRWSYKKNWNSDNSSLMQAKIDKFRSNLMRKNIRSRNRRSNSRSPSPRGNYRDNRKKRSRVSSSSSSGSSSRSRSKSPDSRPRKGSPHSFDDEYIPLVDERKKRPSLKSVPSFVERKKNKKEKNKKNNNYSNNSQKPNSSITTHMPQIDPELIARRKARFNLTRSSPGDNSFNGGHKNNIWDIEQGIDLESATPIIGTCQDLEKQYLRLTSTADPTTVRPQYVLERSLDMVVKHWIMNKDYHYACDQLKSIRQDLTVQVIRNSFTVHVYETHAKIALEKGDPEEFNQCQSQLQILYGEVPSVNRAEFTAYLILYFIYSGNLSGLQIAMRNLDSSSRSSEVIQHAIKVRQAWSLRDYHNFFKLYRSAPAMSGKLMGWFVERERKHALNIIVKAFRPSVSLNYVKNELAFEDADEMLQFLNQFAIVYLDPQTIDCKNSQVTPSTQ</sequence>
<dbReference type="STRING" id="32264.T1JXT3"/>
<protein>
    <recommendedName>
        <fullName evidence="2">SAC3/GANP/THP3 conserved domain-containing protein</fullName>
    </recommendedName>
</protein>
<dbReference type="GO" id="GO:0005634">
    <property type="term" value="C:nucleus"/>
    <property type="evidence" value="ECO:0007669"/>
    <property type="project" value="TreeGrafter"/>
</dbReference>
<dbReference type="eggNOG" id="KOG1861">
    <property type="taxonomic scope" value="Eukaryota"/>
</dbReference>
<organism evidence="3 4">
    <name type="scientific">Tetranychus urticae</name>
    <name type="common">Two-spotted spider mite</name>
    <dbReference type="NCBI Taxonomy" id="32264"/>
    <lineage>
        <taxon>Eukaryota</taxon>
        <taxon>Metazoa</taxon>
        <taxon>Ecdysozoa</taxon>
        <taxon>Arthropoda</taxon>
        <taxon>Chelicerata</taxon>
        <taxon>Arachnida</taxon>
        <taxon>Acari</taxon>
        <taxon>Acariformes</taxon>
        <taxon>Trombidiformes</taxon>
        <taxon>Prostigmata</taxon>
        <taxon>Eleutherengona</taxon>
        <taxon>Raphignathae</taxon>
        <taxon>Tetranychoidea</taxon>
        <taxon>Tetranychidae</taxon>
        <taxon>Tetranychus</taxon>
    </lineage>
</organism>
<dbReference type="OMA" id="KWATEED"/>
<feature type="region of interest" description="Disordered" evidence="1">
    <location>
        <begin position="100"/>
        <end position="217"/>
    </location>
</feature>
<dbReference type="Pfam" id="PF03399">
    <property type="entry name" value="SAC3_GANP"/>
    <property type="match status" value="1"/>
</dbReference>
<dbReference type="PANTHER" id="PTHR12436">
    <property type="entry name" value="80 KDA MCM3-ASSOCIATED PROTEIN"/>
    <property type="match status" value="1"/>
</dbReference>
<reference evidence="3" key="2">
    <citation type="submission" date="2015-06" db="UniProtKB">
        <authorList>
            <consortium name="EnsemblMetazoa"/>
        </authorList>
    </citation>
    <scope>IDENTIFICATION</scope>
</reference>
<keyword evidence="4" id="KW-1185">Reference proteome</keyword>
<dbReference type="InterPro" id="IPR005062">
    <property type="entry name" value="SAC3/GANP/THP3_conserved"/>
</dbReference>
<reference evidence="4" key="1">
    <citation type="submission" date="2011-08" db="EMBL/GenBank/DDBJ databases">
        <authorList>
            <person name="Rombauts S."/>
        </authorList>
    </citation>
    <scope>NUCLEOTIDE SEQUENCE</scope>
    <source>
        <strain evidence="4">London</strain>
    </source>
</reference>
<evidence type="ECO:0000313" key="3">
    <source>
        <dbReference type="EnsemblMetazoa" id="tetur02g13150.1"/>
    </source>
</evidence>
<feature type="domain" description="SAC3/GANP/THP3 conserved" evidence="2">
    <location>
        <begin position="277"/>
        <end position="496"/>
    </location>
</feature>
<feature type="compositionally biased region" description="Low complexity" evidence="1">
    <location>
        <begin position="134"/>
        <end position="145"/>
    </location>
</feature>
<feature type="compositionally biased region" description="Basic residues" evidence="1">
    <location>
        <begin position="104"/>
        <end position="114"/>
    </location>
</feature>
<dbReference type="AlphaFoldDB" id="T1JXT3"/>
<dbReference type="Proteomes" id="UP000015104">
    <property type="component" value="Unassembled WGS sequence"/>
</dbReference>
<dbReference type="InterPro" id="IPR045107">
    <property type="entry name" value="SAC3/GANP/THP3"/>
</dbReference>
<feature type="compositionally biased region" description="Basic residues" evidence="1">
    <location>
        <begin position="190"/>
        <end position="199"/>
    </location>
</feature>
<dbReference type="Gene3D" id="1.25.40.990">
    <property type="match status" value="1"/>
</dbReference>
<dbReference type="KEGG" id="tut:107371329"/>
<dbReference type="HOGENOM" id="CLU_015513_0_0_1"/>
<feature type="compositionally biased region" description="Low complexity" evidence="1">
    <location>
        <begin position="200"/>
        <end position="213"/>
    </location>
</feature>
<gene>
    <name evidence="3" type="primary">107371329</name>
</gene>
<dbReference type="PANTHER" id="PTHR12436:SF4">
    <property type="entry name" value="LEUKOCYTE RECEPTOR CLUSTER MEMBER 8"/>
    <property type="match status" value="1"/>
</dbReference>
<accession>T1JXT3</accession>
<dbReference type="OrthoDB" id="199574at2759"/>
<dbReference type="EnsemblMetazoa" id="tetur02g13150.1">
    <property type="protein sequence ID" value="tetur02g13150.1"/>
    <property type="gene ID" value="tetur02g13150"/>
</dbReference>
<proteinExistence type="predicted"/>
<dbReference type="EMBL" id="CAEY01000835">
    <property type="status" value="NOT_ANNOTATED_CDS"/>
    <property type="molecule type" value="Genomic_DNA"/>
</dbReference>
<evidence type="ECO:0000313" key="4">
    <source>
        <dbReference type="Proteomes" id="UP000015104"/>
    </source>
</evidence>
<evidence type="ECO:0000259" key="2">
    <source>
        <dbReference type="Pfam" id="PF03399"/>
    </source>
</evidence>